<dbReference type="AlphaFoldDB" id="A0A1V9XFQ2"/>
<dbReference type="PROSITE" id="PS00028">
    <property type="entry name" value="ZINC_FINGER_C2H2_1"/>
    <property type="match status" value="4"/>
</dbReference>
<protein>
    <submittedName>
        <fullName evidence="14">Protein glass-like</fullName>
    </submittedName>
</protein>
<comment type="subcellular location">
    <subcellularLocation>
        <location evidence="1">Nucleus</location>
    </subcellularLocation>
</comment>
<dbReference type="GO" id="GO:0000978">
    <property type="term" value="F:RNA polymerase II cis-regulatory region sequence-specific DNA binding"/>
    <property type="evidence" value="ECO:0007669"/>
    <property type="project" value="TreeGrafter"/>
</dbReference>
<dbReference type="OrthoDB" id="8113227at2759"/>
<keyword evidence="4" id="KW-0677">Repeat</keyword>
<evidence type="ECO:0000256" key="8">
    <source>
        <dbReference type="ARBA" id="ARBA00023125"/>
    </source>
</evidence>
<dbReference type="SUPFAM" id="SSF57667">
    <property type="entry name" value="beta-beta-alpha zinc fingers"/>
    <property type="match status" value="2"/>
</dbReference>
<reference evidence="14 15" key="1">
    <citation type="journal article" date="2017" name="Gigascience">
        <title>Draft genome of the honey bee ectoparasitic mite, Tropilaelaps mercedesae, is shaped by the parasitic life history.</title>
        <authorList>
            <person name="Dong X."/>
            <person name="Armstrong S.D."/>
            <person name="Xia D."/>
            <person name="Makepeace B.L."/>
            <person name="Darby A.C."/>
            <person name="Kadowaki T."/>
        </authorList>
    </citation>
    <scope>NUCLEOTIDE SEQUENCE [LARGE SCALE GENOMIC DNA]</scope>
    <source>
        <strain evidence="14">Wuxi-XJTLU</strain>
    </source>
</reference>
<dbReference type="FunFam" id="3.30.160.60:FF:002343">
    <property type="entry name" value="Zinc finger protein 33A"/>
    <property type="match status" value="1"/>
</dbReference>
<evidence type="ECO:0000256" key="11">
    <source>
        <dbReference type="PROSITE-ProRule" id="PRU00042"/>
    </source>
</evidence>
<evidence type="ECO:0000259" key="13">
    <source>
        <dbReference type="PROSITE" id="PS50157"/>
    </source>
</evidence>
<keyword evidence="7" id="KW-0805">Transcription regulation</keyword>
<keyword evidence="6" id="KW-0862">Zinc</keyword>
<dbReference type="FunFam" id="3.30.160.60:FF:000495">
    <property type="entry name" value="zinc finger protein 668"/>
    <property type="match status" value="1"/>
</dbReference>
<name>A0A1V9XFQ2_9ACAR</name>
<feature type="domain" description="C2H2-type" evidence="13">
    <location>
        <begin position="71"/>
        <end position="98"/>
    </location>
</feature>
<feature type="compositionally biased region" description="Basic and acidic residues" evidence="12">
    <location>
        <begin position="133"/>
        <end position="145"/>
    </location>
</feature>
<keyword evidence="10" id="KW-0539">Nucleus</keyword>
<keyword evidence="8" id="KW-0238">DNA-binding</keyword>
<accession>A0A1V9XFQ2</accession>
<comment type="caution">
    <text evidence="14">The sequence shown here is derived from an EMBL/GenBank/DDBJ whole genome shotgun (WGS) entry which is preliminary data.</text>
</comment>
<feature type="region of interest" description="Disordered" evidence="12">
    <location>
        <begin position="125"/>
        <end position="152"/>
    </location>
</feature>
<dbReference type="Gene3D" id="3.30.160.60">
    <property type="entry name" value="Classic Zinc Finger"/>
    <property type="match status" value="4"/>
</dbReference>
<sequence length="251" mass="27871">QVPACTGTAGGVCSNSCTVCGRFYARSSTLKTHFRVHSGERPYACLQCLKRFSQAANLTAHMRIHSGEKPFLCPVCHRKFSQSSSVTTHMRTHSGERPYACSLCKKSFSDSSTLTKHFRTHSGERPYQFGKFEPAHEDPRAEKRVKNGPAKKGFAPVEDTIRGEVGCPLLCSSSPTCQVVPQWLVDFSDRSSHKSNGPYSNLPNWGIRLKLGLRPIKLIWALRIRGSSTVGRRTVAASQDQRSFIRFLPAV</sequence>
<comment type="similarity">
    <text evidence="2">Belongs to the krueppel C2H2-type zinc-finger protein family.</text>
</comment>
<dbReference type="PANTHER" id="PTHR46451:SF1">
    <property type="entry name" value="RAS-RESPONSIVE ELEMENT-BINDING PROTEIN 1"/>
    <property type="match status" value="1"/>
</dbReference>
<dbReference type="PANTHER" id="PTHR46451">
    <property type="entry name" value="RAS-RESPONSIVE ELEMENT-BINDING PROTEIN 1"/>
    <property type="match status" value="1"/>
</dbReference>
<evidence type="ECO:0000256" key="5">
    <source>
        <dbReference type="ARBA" id="ARBA00022771"/>
    </source>
</evidence>
<evidence type="ECO:0000256" key="6">
    <source>
        <dbReference type="ARBA" id="ARBA00022833"/>
    </source>
</evidence>
<feature type="domain" description="C2H2-type" evidence="13">
    <location>
        <begin position="43"/>
        <end position="70"/>
    </location>
</feature>
<evidence type="ECO:0000313" key="14">
    <source>
        <dbReference type="EMBL" id="OQR72188.1"/>
    </source>
</evidence>
<keyword evidence="3" id="KW-0479">Metal-binding</keyword>
<keyword evidence="9" id="KW-0804">Transcription</keyword>
<keyword evidence="15" id="KW-1185">Reference proteome</keyword>
<proteinExistence type="inferred from homology"/>
<evidence type="ECO:0000256" key="12">
    <source>
        <dbReference type="SAM" id="MobiDB-lite"/>
    </source>
</evidence>
<dbReference type="GO" id="GO:0001228">
    <property type="term" value="F:DNA-binding transcription activator activity, RNA polymerase II-specific"/>
    <property type="evidence" value="ECO:0007669"/>
    <property type="project" value="TreeGrafter"/>
</dbReference>
<dbReference type="GO" id="GO:0005634">
    <property type="term" value="C:nucleus"/>
    <property type="evidence" value="ECO:0007669"/>
    <property type="project" value="UniProtKB-SubCell"/>
</dbReference>
<dbReference type="PROSITE" id="PS50157">
    <property type="entry name" value="ZINC_FINGER_C2H2_2"/>
    <property type="match status" value="4"/>
</dbReference>
<evidence type="ECO:0000313" key="15">
    <source>
        <dbReference type="Proteomes" id="UP000192247"/>
    </source>
</evidence>
<feature type="non-terminal residue" evidence="14">
    <location>
        <position position="1"/>
    </location>
</feature>
<evidence type="ECO:0000256" key="3">
    <source>
        <dbReference type="ARBA" id="ARBA00022723"/>
    </source>
</evidence>
<dbReference type="InterPro" id="IPR052795">
    <property type="entry name" value="RREB1"/>
</dbReference>
<evidence type="ECO:0000256" key="2">
    <source>
        <dbReference type="ARBA" id="ARBA00006991"/>
    </source>
</evidence>
<dbReference type="InterPro" id="IPR036236">
    <property type="entry name" value="Znf_C2H2_sf"/>
</dbReference>
<evidence type="ECO:0000256" key="4">
    <source>
        <dbReference type="ARBA" id="ARBA00022737"/>
    </source>
</evidence>
<gene>
    <name evidence="14" type="ORF">BIW11_03820</name>
</gene>
<dbReference type="Proteomes" id="UP000192247">
    <property type="component" value="Unassembled WGS sequence"/>
</dbReference>
<evidence type="ECO:0000256" key="7">
    <source>
        <dbReference type="ARBA" id="ARBA00023015"/>
    </source>
</evidence>
<dbReference type="GO" id="GO:0008270">
    <property type="term" value="F:zinc ion binding"/>
    <property type="evidence" value="ECO:0007669"/>
    <property type="project" value="UniProtKB-KW"/>
</dbReference>
<dbReference type="InParanoid" id="A0A1V9XFQ2"/>
<dbReference type="SMART" id="SM00355">
    <property type="entry name" value="ZnF_C2H2"/>
    <property type="match status" value="4"/>
</dbReference>
<dbReference type="STRING" id="418985.A0A1V9XFQ2"/>
<dbReference type="FunFam" id="3.30.160.60:FF:000931">
    <property type="entry name" value="zinc finger protein 697"/>
    <property type="match status" value="1"/>
</dbReference>
<feature type="domain" description="C2H2-type" evidence="13">
    <location>
        <begin position="99"/>
        <end position="126"/>
    </location>
</feature>
<feature type="domain" description="C2H2-type" evidence="13">
    <location>
        <begin position="15"/>
        <end position="42"/>
    </location>
</feature>
<dbReference type="EMBL" id="MNPL01012352">
    <property type="protein sequence ID" value="OQR72188.1"/>
    <property type="molecule type" value="Genomic_DNA"/>
</dbReference>
<keyword evidence="5 11" id="KW-0863">Zinc-finger</keyword>
<dbReference type="Pfam" id="PF00096">
    <property type="entry name" value="zf-C2H2"/>
    <property type="match status" value="4"/>
</dbReference>
<organism evidence="14 15">
    <name type="scientific">Tropilaelaps mercedesae</name>
    <dbReference type="NCBI Taxonomy" id="418985"/>
    <lineage>
        <taxon>Eukaryota</taxon>
        <taxon>Metazoa</taxon>
        <taxon>Ecdysozoa</taxon>
        <taxon>Arthropoda</taxon>
        <taxon>Chelicerata</taxon>
        <taxon>Arachnida</taxon>
        <taxon>Acari</taxon>
        <taxon>Parasitiformes</taxon>
        <taxon>Mesostigmata</taxon>
        <taxon>Gamasina</taxon>
        <taxon>Dermanyssoidea</taxon>
        <taxon>Laelapidae</taxon>
        <taxon>Tropilaelaps</taxon>
    </lineage>
</organism>
<evidence type="ECO:0000256" key="1">
    <source>
        <dbReference type="ARBA" id="ARBA00004123"/>
    </source>
</evidence>
<dbReference type="InterPro" id="IPR013087">
    <property type="entry name" value="Znf_C2H2_type"/>
</dbReference>
<evidence type="ECO:0000256" key="9">
    <source>
        <dbReference type="ARBA" id="ARBA00023163"/>
    </source>
</evidence>
<evidence type="ECO:0000256" key="10">
    <source>
        <dbReference type="ARBA" id="ARBA00023242"/>
    </source>
</evidence>